<dbReference type="GO" id="GO:0070403">
    <property type="term" value="F:NAD+ binding"/>
    <property type="evidence" value="ECO:0007669"/>
    <property type="project" value="InterPro"/>
</dbReference>
<keyword evidence="4" id="KW-0479">Metal-binding</keyword>
<dbReference type="InterPro" id="IPR026591">
    <property type="entry name" value="Sirtuin_cat_small_dom_sf"/>
</dbReference>
<evidence type="ECO:0000256" key="2">
    <source>
        <dbReference type="ARBA" id="ARBA00022679"/>
    </source>
</evidence>
<evidence type="ECO:0000256" key="4">
    <source>
        <dbReference type="PROSITE-ProRule" id="PRU00236"/>
    </source>
</evidence>
<feature type="binding site" evidence="4">
    <location>
        <position position="156"/>
    </location>
    <ligand>
        <name>Zn(2+)</name>
        <dbReference type="ChEBI" id="CHEBI:29105"/>
    </ligand>
</feature>
<dbReference type="SUPFAM" id="SSF52467">
    <property type="entry name" value="DHS-like NAD/FAD-binding domain"/>
    <property type="match status" value="1"/>
</dbReference>
<name>A0A6N2YS87_LACRH</name>
<evidence type="ECO:0000259" key="5">
    <source>
        <dbReference type="PROSITE" id="PS50305"/>
    </source>
</evidence>
<comment type="caution">
    <text evidence="4">Lacks conserved residue(s) required for the propagation of feature annotation.</text>
</comment>
<proteinExistence type="predicted"/>
<dbReference type="GO" id="GO:0017136">
    <property type="term" value="F:histone deacetylase activity, NAD-dependent"/>
    <property type="evidence" value="ECO:0007669"/>
    <property type="project" value="TreeGrafter"/>
</dbReference>
<keyword evidence="3" id="KW-0520">NAD</keyword>
<feature type="domain" description="Deacetylase sirtuin-type" evidence="5">
    <location>
        <begin position="3"/>
        <end position="244"/>
    </location>
</feature>
<evidence type="ECO:0000313" key="6">
    <source>
        <dbReference type="EMBL" id="VYT68678.1"/>
    </source>
</evidence>
<dbReference type="GO" id="GO:0016787">
    <property type="term" value="F:hydrolase activity"/>
    <property type="evidence" value="ECO:0007669"/>
    <property type="project" value="UniProtKB-KW"/>
</dbReference>
<reference evidence="6" key="1">
    <citation type="submission" date="2019-11" db="EMBL/GenBank/DDBJ databases">
        <authorList>
            <person name="Feng L."/>
        </authorList>
    </citation>
    <scope>NUCLEOTIDE SEQUENCE</scope>
    <source>
        <strain evidence="6">LrhamnosusLFYP97</strain>
    </source>
</reference>
<sequence length="244" mass="27294">MSPLKQAQRLQQAATLIRQHHQIVAFTGAGISTESGIPDLNGIDQILKKSHKFAGDVFRFLDPEEVSADPSAFYQLYRQTFCQPEALPNRAHQALVQLEQANKLLGVVTMNVDYLHQTAGTRHVAEYWDDVRHNHCTICHHSYDWQKPSTSTVPTCPNCGGLILPDFVLRHLATYPDEIKYGQQMLAQADLLLIIGTRRPATSFRLNCPKIVINTSQSARDSLHESNTIYLSGKAAELLHDIVA</sequence>
<dbReference type="PANTHER" id="PTHR11085">
    <property type="entry name" value="NAD-DEPENDENT PROTEIN DEACYLASE SIRTUIN-5, MITOCHONDRIAL-RELATED"/>
    <property type="match status" value="1"/>
</dbReference>
<evidence type="ECO:0000256" key="3">
    <source>
        <dbReference type="ARBA" id="ARBA00023027"/>
    </source>
</evidence>
<dbReference type="GO" id="GO:0046872">
    <property type="term" value="F:metal ion binding"/>
    <property type="evidence" value="ECO:0007669"/>
    <property type="project" value="UniProtKB-KW"/>
</dbReference>
<dbReference type="EMBL" id="CACRTK010000028">
    <property type="protein sequence ID" value="VYT68678.1"/>
    <property type="molecule type" value="Genomic_DNA"/>
</dbReference>
<feature type="binding site" evidence="4">
    <location>
        <position position="159"/>
    </location>
    <ligand>
        <name>Zn(2+)</name>
        <dbReference type="ChEBI" id="CHEBI:29105"/>
    </ligand>
</feature>
<dbReference type="Gene3D" id="3.30.1600.10">
    <property type="entry name" value="SIR2/SIRT2 'Small Domain"/>
    <property type="match status" value="1"/>
</dbReference>
<feature type="binding site" evidence="4">
    <location>
        <position position="139"/>
    </location>
    <ligand>
        <name>Zn(2+)</name>
        <dbReference type="ChEBI" id="CHEBI:29105"/>
    </ligand>
</feature>
<dbReference type="Gene3D" id="3.40.50.1220">
    <property type="entry name" value="TPP-binding domain"/>
    <property type="match status" value="1"/>
</dbReference>
<organism evidence="6">
    <name type="scientific">Lacticaseibacillus rhamnosus</name>
    <name type="common">Lactobacillus rhamnosus</name>
    <dbReference type="NCBI Taxonomy" id="47715"/>
    <lineage>
        <taxon>Bacteria</taxon>
        <taxon>Bacillati</taxon>
        <taxon>Bacillota</taxon>
        <taxon>Bacilli</taxon>
        <taxon>Lactobacillales</taxon>
        <taxon>Lactobacillaceae</taxon>
        <taxon>Lacticaseibacillus</taxon>
    </lineage>
</organism>
<keyword evidence="2" id="KW-0808">Transferase</keyword>
<keyword evidence="4" id="KW-0862">Zinc</keyword>
<dbReference type="InterPro" id="IPR026590">
    <property type="entry name" value="Ssirtuin_cat_dom"/>
</dbReference>
<dbReference type="Pfam" id="PF02146">
    <property type="entry name" value="SIR2"/>
    <property type="match status" value="1"/>
</dbReference>
<protein>
    <recommendedName>
        <fullName evidence="1">protein acetyllysine N-acetyltransferase</fullName>
        <ecNumber evidence="1">2.3.1.286</ecNumber>
    </recommendedName>
</protein>
<keyword evidence="6" id="KW-0378">Hydrolase</keyword>
<dbReference type="PANTHER" id="PTHR11085:SF10">
    <property type="entry name" value="NAD-DEPENDENT PROTEIN DEACYLASE SIRTUIN-5, MITOCHONDRIAL-RELATED"/>
    <property type="match status" value="1"/>
</dbReference>
<dbReference type="PROSITE" id="PS50305">
    <property type="entry name" value="SIRTUIN"/>
    <property type="match status" value="1"/>
</dbReference>
<evidence type="ECO:0000256" key="1">
    <source>
        <dbReference type="ARBA" id="ARBA00012928"/>
    </source>
</evidence>
<accession>A0A6N2YS87</accession>
<gene>
    <name evidence="6" type="primary">cobB_2</name>
    <name evidence="6" type="ORF">LRLFYP97_01584</name>
</gene>
<dbReference type="InterPro" id="IPR003000">
    <property type="entry name" value="Sirtuin"/>
</dbReference>
<dbReference type="AlphaFoldDB" id="A0A6N2YS87"/>
<dbReference type="InterPro" id="IPR050134">
    <property type="entry name" value="NAD-dep_sirtuin_deacylases"/>
</dbReference>
<feature type="binding site" evidence="4">
    <location>
        <position position="136"/>
    </location>
    <ligand>
        <name>Zn(2+)</name>
        <dbReference type="ChEBI" id="CHEBI:29105"/>
    </ligand>
</feature>
<dbReference type="InterPro" id="IPR029035">
    <property type="entry name" value="DHS-like_NAD/FAD-binding_dom"/>
</dbReference>
<dbReference type="EC" id="2.3.1.286" evidence="1"/>